<proteinExistence type="predicted"/>
<dbReference type="SUPFAM" id="SSF52540">
    <property type="entry name" value="P-loop containing nucleoside triphosphate hydrolases"/>
    <property type="match status" value="1"/>
</dbReference>
<dbReference type="Pfam" id="PF00005">
    <property type="entry name" value="ABC_tran"/>
    <property type="match status" value="1"/>
</dbReference>
<dbReference type="GO" id="GO:0016887">
    <property type="term" value="F:ATP hydrolysis activity"/>
    <property type="evidence" value="ECO:0007669"/>
    <property type="project" value="InterPro"/>
</dbReference>
<feature type="domain" description="ABC transporter" evidence="3">
    <location>
        <begin position="14"/>
        <end position="239"/>
    </location>
</feature>
<dbReference type="Proteomes" id="UP000642993">
    <property type="component" value="Unassembled WGS sequence"/>
</dbReference>
<evidence type="ECO:0000256" key="1">
    <source>
        <dbReference type="ARBA" id="ARBA00022741"/>
    </source>
</evidence>
<dbReference type="CDD" id="cd03230">
    <property type="entry name" value="ABC_DR_subfamily_A"/>
    <property type="match status" value="1"/>
</dbReference>
<dbReference type="PROSITE" id="PS50893">
    <property type="entry name" value="ABC_TRANSPORTER_2"/>
    <property type="match status" value="1"/>
</dbReference>
<dbReference type="Gene3D" id="3.40.50.300">
    <property type="entry name" value="P-loop containing nucleotide triphosphate hydrolases"/>
    <property type="match status" value="1"/>
</dbReference>
<keyword evidence="2 4" id="KW-0067">ATP-binding</keyword>
<evidence type="ECO:0000259" key="3">
    <source>
        <dbReference type="PROSITE" id="PS50893"/>
    </source>
</evidence>
<keyword evidence="1" id="KW-0547">Nucleotide-binding</keyword>
<dbReference type="PANTHER" id="PTHR43158:SF5">
    <property type="entry name" value="ABC TRANSPORTER, ATP-BINDING PROTEIN"/>
    <property type="match status" value="1"/>
</dbReference>
<dbReference type="PANTHER" id="PTHR43158">
    <property type="entry name" value="SKFA PEPTIDE EXPORT ATP-BINDING PROTEIN SKFE"/>
    <property type="match status" value="1"/>
</dbReference>
<dbReference type="AlphaFoldDB" id="A0A927JA29"/>
<evidence type="ECO:0000256" key="2">
    <source>
        <dbReference type="ARBA" id="ARBA00022840"/>
    </source>
</evidence>
<reference evidence="4" key="1">
    <citation type="submission" date="2020-09" db="EMBL/GenBank/DDBJ databases">
        <title>Hoyosella lacisalsi sp. nov., a halotolerant actinobacterium isolated from soil of Lake Gudzhirganskoe.</title>
        <authorList>
            <person name="Yang Q."/>
            <person name="Guo P.Y."/>
            <person name="Liu S.W."/>
            <person name="Li F.N."/>
            <person name="Sun C.H."/>
        </authorList>
    </citation>
    <scope>NUCLEOTIDE SEQUENCE</scope>
    <source>
        <strain evidence="4">G463</strain>
    </source>
</reference>
<evidence type="ECO:0000313" key="5">
    <source>
        <dbReference type="Proteomes" id="UP000642993"/>
    </source>
</evidence>
<dbReference type="InterPro" id="IPR003439">
    <property type="entry name" value="ABC_transporter-like_ATP-bd"/>
</dbReference>
<protein>
    <submittedName>
        <fullName evidence="4">ABC transporter ATP-binding protein</fullName>
    </submittedName>
</protein>
<evidence type="ECO:0000313" key="4">
    <source>
        <dbReference type="EMBL" id="MBD8505478.1"/>
    </source>
</evidence>
<dbReference type="GO" id="GO:0005524">
    <property type="term" value="F:ATP binding"/>
    <property type="evidence" value="ECO:0007669"/>
    <property type="project" value="UniProtKB-KW"/>
</dbReference>
<comment type="caution">
    <text evidence="4">The sequence shown here is derived from an EMBL/GenBank/DDBJ whole genome shotgun (WGS) entry which is preliminary data.</text>
</comment>
<dbReference type="SMART" id="SM00382">
    <property type="entry name" value="AAA"/>
    <property type="match status" value="1"/>
</dbReference>
<dbReference type="InterPro" id="IPR003593">
    <property type="entry name" value="AAA+_ATPase"/>
</dbReference>
<name>A0A927JA29_9ACTN</name>
<accession>A0A927JA29</accession>
<sequence length="298" mass="32422">MIATEPTSSPPAPTGLHGVTMRFGRLRALDDVDLALRPGTIHGLLGRNGSGKTTAMRILAGHQIPTAGRATLDGSRIFEDDTAVAAISFIRDDQRYPDDFTVHHVLRCAAALHPAWNEQLAQQLCQDFALPLRRKTKKLSRGMRSALAITVGLASRAPLTLLDEPTLGLDAPSRQIFHDRLIEDYALHPRTILLSTHLIDEVSPLLEHVFILDRGRVIADTTADELRSRAVRATGETQQVRELIGDASVLGTETLGSQSRIVAAIAADEHLRAEALRRGVALDPVPLQQLITHLTQGT</sequence>
<keyword evidence="5" id="KW-1185">Reference proteome</keyword>
<dbReference type="EMBL" id="JACYWE010000001">
    <property type="protein sequence ID" value="MBD8505478.1"/>
    <property type="molecule type" value="Genomic_DNA"/>
</dbReference>
<gene>
    <name evidence="4" type="ORF">HT102_03105</name>
</gene>
<dbReference type="InterPro" id="IPR027417">
    <property type="entry name" value="P-loop_NTPase"/>
</dbReference>
<dbReference type="RefSeq" id="WP_192037905.1">
    <property type="nucleotide sequence ID" value="NZ_JACYWE010000001.1"/>
</dbReference>
<organism evidence="4 5">
    <name type="scientific">Lolliginicoccus lacisalsi</name>
    <dbReference type="NCBI Taxonomy" id="2742202"/>
    <lineage>
        <taxon>Bacteria</taxon>
        <taxon>Bacillati</taxon>
        <taxon>Actinomycetota</taxon>
        <taxon>Actinomycetes</taxon>
        <taxon>Mycobacteriales</taxon>
        <taxon>Hoyosellaceae</taxon>
        <taxon>Lolliginicoccus</taxon>
    </lineage>
</organism>